<dbReference type="AlphaFoldDB" id="A0ABD0JF87"/>
<comment type="caution">
    <text evidence="4">The sequence shown here is derived from an EMBL/GenBank/DDBJ whole genome shotgun (WGS) entry which is preliminary data.</text>
</comment>
<dbReference type="GO" id="GO:0016491">
    <property type="term" value="F:oxidoreductase activity"/>
    <property type="evidence" value="ECO:0007669"/>
    <property type="project" value="UniProtKB-KW"/>
</dbReference>
<proteinExistence type="inferred from homology"/>
<protein>
    <submittedName>
        <fullName evidence="4">Uncharacterized protein</fullName>
    </submittedName>
</protein>
<dbReference type="InterPro" id="IPR036291">
    <property type="entry name" value="NAD(P)-bd_dom_sf"/>
</dbReference>
<dbReference type="EMBL" id="JACVVK020000467">
    <property type="protein sequence ID" value="KAK7473508.1"/>
    <property type="molecule type" value="Genomic_DNA"/>
</dbReference>
<gene>
    <name evidence="4" type="ORF">BaRGS_00035261</name>
</gene>
<dbReference type="PRINTS" id="PR00080">
    <property type="entry name" value="SDRFAMILY"/>
</dbReference>
<dbReference type="PANTHER" id="PTHR24320:SF264">
    <property type="entry name" value="DEHYDROGENASE_REDUCTASE SDR FAMILY MEMBER ON CHROMOSOME X"/>
    <property type="match status" value="1"/>
</dbReference>
<dbReference type="Gene3D" id="3.40.50.720">
    <property type="entry name" value="NAD(P)-binding Rossmann-like Domain"/>
    <property type="match status" value="1"/>
</dbReference>
<name>A0ABD0JF87_9CAEN</name>
<dbReference type="PANTHER" id="PTHR24320">
    <property type="entry name" value="RETINOL DEHYDROGENASE"/>
    <property type="match status" value="1"/>
</dbReference>
<dbReference type="Pfam" id="PF00106">
    <property type="entry name" value="adh_short"/>
    <property type="match status" value="2"/>
</dbReference>
<evidence type="ECO:0000256" key="3">
    <source>
        <dbReference type="RuleBase" id="RU000363"/>
    </source>
</evidence>
<dbReference type="SUPFAM" id="SSF51735">
    <property type="entry name" value="NAD(P)-binding Rossmann-fold domains"/>
    <property type="match status" value="1"/>
</dbReference>
<evidence type="ECO:0000313" key="5">
    <source>
        <dbReference type="Proteomes" id="UP001519460"/>
    </source>
</evidence>
<reference evidence="4 5" key="1">
    <citation type="journal article" date="2023" name="Sci. Data">
        <title>Genome assembly of the Korean intertidal mud-creeper Batillaria attramentaria.</title>
        <authorList>
            <person name="Patra A.K."/>
            <person name="Ho P.T."/>
            <person name="Jun S."/>
            <person name="Lee S.J."/>
            <person name="Kim Y."/>
            <person name="Won Y.J."/>
        </authorList>
    </citation>
    <scope>NUCLEOTIDE SEQUENCE [LARGE SCALE GENOMIC DNA]</scope>
    <source>
        <strain evidence="4">Wonlab-2016</strain>
    </source>
</reference>
<evidence type="ECO:0000256" key="2">
    <source>
        <dbReference type="ARBA" id="ARBA00023002"/>
    </source>
</evidence>
<dbReference type="InterPro" id="IPR002347">
    <property type="entry name" value="SDR_fam"/>
</dbReference>
<accession>A0ABD0JF87</accession>
<sequence>MGTWSKTVFSRCGINPKRLQCFRKVSNFTVQRLSTSHRPPKQRRPELIRRRKPFSEQPDGQRLVHNLSYGLYDKCERIQQELTQTTLQLMGDRAIVVMCGKDPVKLLRTFFRSLSVVLKPGSGAGIQFYPQNVGSRLKKEADDAITEILQEQPDAKVYFIHLDLSSFKSVRRFADEFMHRGWPLHLLINNAGVMLVPHQVTEDGNEYHLQVNHLSHALLTSLLLPLLETSATEARLSHVINVTSVVHHVASMDPDTFGDECEGPWSYSPHNAYAASKLAILLYTKALSRRLGDQQSNVTVSAVHPGVVNTGLYQHIHWTIAWAFHIMKQYLFMKPEQAAQSVLHLAMMSNKQATSGGYYENGRQTTSSSQSNILTHQETVYTKTCKMIQTKLD</sequence>
<keyword evidence="2" id="KW-0560">Oxidoreductase</keyword>
<keyword evidence="5" id="KW-1185">Reference proteome</keyword>
<evidence type="ECO:0000313" key="4">
    <source>
        <dbReference type="EMBL" id="KAK7473508.1"/>
    </source>
</evidence>
<evidence type="ECO:0000256" key="1">
    <source>
        <dbReference type="ARBA" id="ARBA00006484"/>
    </source>
</evidence>
<dbReference type="Proteomes" id="UP001519460">
    <property type="component" value="Unassembled WGS sequence"/>
</dbReference>
<dbReference type="PRINTS" id="PR00081">
    <property type="entry name" value="GDHRDH"/>
</dbReference>
<comment type="similarity">
    <text evidence="1 3">Belongs to the short-chain dehydrogenases/reductases (SDR) family.</text>
</comment>
<organism evidence="4 5">
    <name type="scientific">Batillaria attramentaria</name>
    <dbReference type="NCBI Taxonomy" id="370345"/>
    <lineage>
        <taxon>Eukaryota</taxon>
        <taxon>Metazoa</taxon>
        <taxon>Spiralia</taxon>
        <taxon>Lophotrochozoa</taxon>
        <taxon>Mollusca</taxon>
        <taxon>Gastropoda</taxon>
        <taxon>Caenogastropoda</taxon>
        <taxon>Sorbeoconcha</taxon>
        <taxon>Cerithioidea</taxon>
        <taxon>Batillariidae</taxon>
        <taxon>Batillaria</taxon>
    </lineage>
</organism>